<accession>A0ABD1CAF4</accession>
<feature type="region of interest" description="Disordered" evidence="1">
    <location>
        <begin position="74"/>
        <end position="132"/>
    </location>
</feature>
<sequence length="494" mass="54942">MGDNGGAHYDGMKNTVRKKRSLTCRRPRTEGSTLLTPLDNFSKISSDDIPAFDTNPRRKEFSLSQCISRSESIAVSERGNNDSRRREIINRNKRSTEGVLAPASWKSTSCEDEGNGVINGKKTGLGGLEGEPKKMKLKIGGVSRLVHANGSSRKSSKPVNDTARSNHDLQESSDDCNSSLDKKADLEGGTWNTEIDGSMTGKKKQGQPTGSVRKSKRAPKKQVFDSDDDNDDEIRYLEKMKNRRISVCNEDTEAGRRQLKPSEITNGENSDKKKNVSEQAAKDMDIDEELESDEKEIGNDDSKRESTLTSRQRALASGRSSAIDFSDGLPPPTSRRKKETLSEMEQQLKKAEAAQRRKVQIEKAARESEEGAIRKILGQDSSRKKREDKNKKRLDELAQEKAAHEERASTCYIRTIMGPNGTTVSFPLDKVPSLFDSKPICYPPPRENCAGPSCTNPYKYRDSKTKVPLCSLKCYKAVQEQHIAPVQEQQIAPA</sequence>
<proteinExistence type="predicted"/>
<dbReference type="CDD" id="cd23021">
    <property type="entry name" value="zf-HIT_IN80B"/>
    <property type="match status" value="1"/>
</dbReference>
<feature type="compositionally biased region" description="Basic and acidic residues" evidence="1">
    <location>
        <begin position="269"/>
        <end position="284"/>
    </location>
</feature>
<organism evidence="3 4">
    <name type="scientific">Cardamine amara subsp. amara</name>
    <dbReference type="NCBI Taxonomy" id="228776"/>
    <lineage>
        <taxon>Eukaryota</taxon>
        <taxon>Viridiplantae</taxon>
        <taxon>Streptophyta</taxon>
        <taxon>Embryophyta</taxon>
        <taxon>Tracheophyta</taxon>
        <taxon>Spermatophyta</taxon>
        <taxon>Magnoliopsida</taxon>
        <taxon>eudicotyledons</taxon>
        <taxon>Gunneridae</taxon>
        <taxon>Pentapetalae</taxon>
        <taxon>rosids</taxon>
        <taxon>malvids</taxon>
        <taxon>Brassicales</taxon>
        <taxon>Brassicaceae</taxon>
        <taxon>Cardamineae</taxon>
        <taxon>Cardamine</taxon>
    </lineage>
</organism>
<feature type="region of interest" description="Disordered" evidence="1">
    <location>
        <begin position="144"/>
        <end position="401"/>
    </location>
</feature>
<feature type="compositionally biased region" description="Basic and acidic residues" evidence="1">
    <location>
        <begin position="79"/>
        <end position="96"/>
    </location>
</feature>
<protein>
    <recommendedName>
        <fullName evidence="2">INO80 complex subunit B-like conserved region domain-containing protein</fullName>
    </recommendedName>
</protein>
<dbReference type="Pfam" id="PF04438">
    <property type="entry name" value="zf-HIT"/>
    <property type="match status" value="1"/>
</dbReference>
<comment type="caution">
    <text evidence="3">The sequence shown here is derived from an EMBL/GenBank/DDBJ whole genome shotgun (WGS) entry which is preliminary data.</text>
</comment>
<gene>
    <name evidence="3" type="ORF">V5N11_017708</name>
</gene>
<reference evidence="3 4" key="1">
    <citation type="submission" date="2024-04" db="EMBL/GenBank/DDBJ databases">
        <title>Genome assembly C_amara_ONT_v2.</title>
        <authorList>
            <person name="Yant L."/>
            <person name="Moore C."/>
            <person name="Slenker M."/>
        </authorList>
    </citation>
    <scope>NUCLEOTIDE SEQUENCE [LARGE SCALE GENOMIC DNA]</scope>
    <source>
        <tissue evidence="3">Leaf</tissue>
    </source>
</reference>
<feature type="domain" description="INO80 complex subunit B-like conserved region" evidence="2">
    <location>
        <begin position="345"/>
        <end position="430"/>
    </location>
</feature>
<dbReference type="Pfam" id="PF04795">
    <property type="entry name" value="PAPA-1"/>
    <property type="match status" value="1"/>
</dbReference>
<evidence type="ECO:0000313" key="4">
    <source>
        <dbReference type="Proteomes" id="UP001558713"/>
    </source>
</evidence>
<dbReference type="PANTHER" id="PTHR21561:SF25">
    <property type="entry name" value="OS03G0811500 PROTEIN"/>
    <property type="match status" value="1"/>
</dbReference>
<feature type="compositionally biased region" description="Basic and acidic residues" evidence="1">
    <location>
        <begin position="346"/>
        <end position="373"/>
    </location>
</feature>
<evidence type="ECO:0000313" key="3">
    <source>
        <dbReference type="EMBL" id="KAL1226239.1"/>
    </source>
</evidence>
<name>A0ABD1CAF4_CARAN</name>
<feature type="region of interest" description="Disordered" evidence="1">
    <location>
        <begin position="1"/>
        <end position="37"/>
    </location>
</feature>
<dbReference type="InterPro" id="IPR029523">
    <property type="entry name" value="INO80B/Ies2"/>
</dbReference>
<dbReference type="AlphaFoldDB" id="A0ABD1CAF4"/>
<feature type="compositionally biased region" description="Basic and acidic residues" evidence="1">
    <location>
        <begin position="381"/>
        <end position="401"/>
    </location>
</feature>
<dbReference type="EMBL" id="JBANAX010000007">
    <property type="protein sequence ID" value="KAL1226239.1"/>
    <property type="molecule type" value="Genomic_DNA"/>
</dbReference>
<feature type="compositionally biased region" description="Acidic residues" evidence="1">
    <location>
        <begin position="285"/>
        <end position="294"/>
    </location>
</feature>
<dbReference type="SMART" id="SM01406">
    <property type="entry name" value="PAPA-1"/>
    <property type="match status" value="1"/>
</dbReference>
<dbReference type="InterPro" id="IPR007529">
    <property type="entry name" value="Znf_HIT"/>
</dbReference>
<dbReference type="InterPro" id="IPR006880">
    <property type="entry name" value="INO80B_C"/>
</dbReference>
<dbReference type="Proteomes" id="UP001558713">
    <property type="component" value="Unassembled WGS sequence"/>
</dbReference>
<dbReference type="PANTHER" id="PTHR21561">
    <property type="entry name" value="INO80 COMPLEX SUBUNIT B"/>
    <property type="match status" value="1"/>
</dbReference>
<feature type="compositionally biased region" description="Polar residues" evidence="1">
    <location>
        <begin position="149"/>
        <end position="163"/>
    </location>
</feature>
<feature type="compositionally biased region" description="Basic and acidic residues" evidence="1">
    <location>
        <begin position="295"/>
        <end position="306"/>
    </location>
</feature>
<evidence type="ECO:0000256" key="1">
    <source>
        <dbReference type="SAM" id="MobiDB-lite"/>
    </source>
</evidence>
<feature type="compositionally biased region" description="Basic residues" evidence="1">
    <location>
        <begin position="15"/>
        <end position="26"/>
    </location>
</feature>
<evidence type="ECO:0000259" key="2">
    <source>
        <dbReference type="SMART" id="SM01406"/>
    </source>
</evidence>
<keyword evidence="4" id="KW-1185">Reference proteome</keyword>